<keyword evidence="3" id="KW-1185">Reference proteome</keyword>
<dbReference type="PRINTS" id="PR00081">
    <property type="entry name" value="GDHRDH"/>
</dbReference>
<gene>
    <name evidence="2" type="ORF">L201_005148</name>
</gene>
<evidence type="ECO:0000256" key="1">
    <source>
        <dbReference type="ARBA" id="ARBA00023002"/>
    </source>
</evidence>
<dbReference type="GeneID" id="91095818"/>
<evidence type="ECO:0008006" key="4">
    <source>
        <dbReference type="Google" id="ProtNLM"/>
    </source>
</evidence>
<evidence type="ECO:0000313" key="3">
    <source>
        <dbReference type="Proteomes" id="UP001355207"/>
    </source>
</evidence>
<dbReference type="GO" id="GO:0016491">
    <property type="term" value="F:oxidoreductase activity"/>
    <property type="evidence" value="ECO:0007669"/>
    <property type="project" value="UniProtKB-KW"/>
</dbReference>
<evidence type="ECO:0000313" key="2">
    <source>
        <dbReference type="EMBL" id="WWC90215.1"/>
    </source>
</evidence>
<organism evidence="2 3">
    <name type="scientific">Kwoniella dendrophila CBS 6074</name>
    <dbReference type="NCBI Taxonomy" id="1295534"/>
    <lineage>
        <taxon>Eukaryota</taxon>
        <taxon>Fungi</taxon>
        <taxon>Dikarya</taxon>
        <taxon>Basidiomycota</taxon>
        <taxon>Agaricomycotina</taxon>
        <taxon>Tremellomycetes</taxon>
        <taxon>Tremellales</taxon>
        <taxon>Cryptococcaceae</taxon>
        <taxon>Kwoniella</taxon>
    </lineage>
</organism>
<accession>A0AAX4K0B3</accession>
<dbReference type="RefSeq" id="XP_066076978.1">
    <property type="nucleotide sequence ID" value="XM_066220881.1"/>
</dbReference>
<dbReference type="PANTHER" id="PTHR43157">
    <property type="entry name" value="PHOSPHATIDYLINOSITOL-GLYCAN BIOSYNTHESIS CLASS F PROTEIN-RELATED"/>
    <property type="match status" value="1"/>
</dbReference>
<protein>
    <recommendedName>
        <fullName evidence="4">NAD(P)-binding protein</fullName>
    </recommendedName>
</protein>
<name>A0AAX4K0B3_9TREE</name>
<dbReference type="SUPFAM" id="SSF51735">
    <property type="entry name" value="NAD(P)-binding Rossmann-fold domains"/>
    <property type="match status" value="1"/>
</dbReference>
<keyword evidence="1" id="KW-0560">Oxidoreductase</keyword>
<dbReference type="Pfam" id="PF00106">
    <property type="entry name" value="adh_short"/>
    <property type="match status" value="1"/>
</dbReference>
<reference evidence="2 3" key="1">
    <citation type="submission" date="2024-01" db="EMBL/GenBank/DDBJ databases">
        <title>Comparative genomics of Cryptococcus and Kwoniella reveals pathogenesis evolution and contrasting modes of karyotype evolution via chromosome fusion or intercentromeric recombination.</title>
        <authorList>
            <person name="Coelho M.A."/>
            <person name="David-Palma M."/>
            <person name="Shea T."/>
            <person name="Bowers K."/>
            <person name="McGinley-Smith S."/>
            <person name="Mohammad A.W."/>
            <person name="Gnirke A."/>
            <person name="Yurkov A.M."/>
            <person name="Nowrousian M."/>
            <person name="Sun S."/>
            <person name="Cuomo C.A."/>
            <person name="Heitman J."/>
        </authorList>
    </citation>
    <scope>NUCLEOTIDE SEQUENCE [LARGE SCALE GENOMIC DNA]</scope>
    <source>
        <strain evidence="2 3">CBS 6074</strain>
    </source>
</reference>
<sequence>MAPYPATAFISDQLKTLPEAPTVDLTGRTVIVTGGNAGLGYECAKKLAFMNPAKLIIACRSISKGQEAAGSIKEAADGNCQPEVWQLDLADMKQTLSFGQKCLDELDRLDIFLSNAGISPMGKNEKDMAESGYELTLQVNNISNTLLCHQLLPLMQKTAQLPPPSASLTNFKPHLTIVASDRHYSISQIPQTEPILRTMSDISLPGNRYEETKAINLLNAIPLAELAGESVIVNTCSPGWCYSGLIRNLQFPLKYIHRIPMAILARTGEQGSRCIIWATISDVPNGSYCDTMEVREPSDYVISEEGKTTASKLYKEMKDIWKTAGYIATD</sequence>
<proteinExistence type="predicted"/>
<dbReference type="Gene3D" id="3.40.50.720">
    <property type="entry name" value="NAD(P)-binding Rossmann-like Domain"/>
    <property type="match status" value="1"/>
</dbReference>
<dbReference type="PANTHER" id="PTHR43157:SF31">
    <property type="entry name" value="PHOSPHATIDYLINOSITOL-GLYCAN BIOSYNTHESIS CLASS F PROTEIN"/>
    <property type="match status" value="1"/>
</dbReference>
<dbReference type="AlphaFoldDB" id="A0AAX4K0B3"/>
<dbReference type="InterPro" id="IPR002347">
    <property type="entry name" value="SDR_fam"/>
</dbReference>
<dbReference type="EMBL" id="CP144103">
    <property type="protein sequence ID" value="WWC90215.1"/>
    <property type="molecule type" value="Genomic_DNA"/>
</dbReference>
<dbReference type="Proteomes" id="UP001355207">
    <property type="component" value="Chromosome 6"/>
</dbReference>
<dbReference type="InterPro" id="IPR036291">
    <property type="entry name" value="NAD(P)-bd_dom_sf"/>
</dbReference>